<evidence type="ECO:0000313" key="1">
    <source>
        <dbReference type="EMBL" id="JAD57104.1"/>
    </source>
</evidence>
<reference evidence="1" key="1">
    <citation type="submission" date="2014-09" db="EMBL/GenBank/DDBJ databases">
        <authorList>
            <person name="Magalhaes I.L.F."/>
            <person name="Oliveira U."/>
            <person name="Santos F.R."/>
            <person name="Vidigal T.H.D.A."/>
            <person name="Brescovit A.D."/>
            <person name="Santos A.J."/>
        </authorList>
    </citation>
    <scope>NUCLEOTIDE SEQUENCE</scope>
    <source>
        <tissue evidence="1">Shoot tissue taken approximately 20 cm above the soil surface</tissue>
    </source>
</reference>
<dbReference type="EMBL" id="GBRH01240791">
    <property type="protein sequence ID" value="JAD57104.1"/>
    <property type="molecule type" value="Transcribed_RNA"/>
</dbReference>
<protein>
    <submittedName>
        <fullName evidence="1">Uncharacterized protein</fullName>
    </submittedName>
</protein>
<proteinExistence type="predicted"/>
<sequence length="10" mass="1116">MHSQADLSNN</sequence>
<dbReference type="EMBL" id="GBRH01184403">
    <property type="protein sequence ID" value="JAE13493.1"/>
    <property type="molecule type" value="Transcribed_RNA"/>
</dbReference>
<organism evidence="1">
    <name type="scientific">Arundo donax</name>
    <name type="common">Giant reed</name>
    <name type="synonym">Donax arundinaceus</name>
    <dbReference type="NCBI Taxonomy" id="35708"/>
    <lineage>
        <taxon>Eukaryota</taxon>
        <taxon>Viridiplantae</taxon>
        <taxon>Streptophyta</taxon>
        <taxon>Embryophyta</taxon>
        <taxon>Tracheophyta</taxon>
        <taxon>Spermatophyta</taxon>
        <taxon>Magnoliopsida</taxon>
        <taxon>Liliopsida</taxon>
        <taxon>Poales</taxon>
        <taxon>Poaceae</taxon>
        <taxon>PACMAD clade</taxon>
        <taxon>Arundinoideae</taxon>
        <taxon>Arundineae</taxon>
        <taxon>Arundo</taxon>
    </lineage>
</organism>
<name>A0A0A9AZI1_ARUDO</name>
<reference evidence="1" key="2">
    <citation type="journal article" date="2015" name="Data Brief">
        <title>Shoot transcriptome of the giant reed, Arundo donax.</title>
        <authorList>
            <person name="Barrero R.A."/>
            <person name="Guerrero F.D."/>
            <person name="Moolhuijzen P."/>
            <person name="Goolsby J.A."/>
            <person name="Tidwell J."/>
            <person name="Bellgard S.E."/>
            <person name="Bellgard M.I."/>
        </authorList>
    </citation>
    <scope>NUCLEOTIDE SEQUENCE</scope>
    <source>
        <tissue evidence="1">Shoot tissue taken approximately 20 cm above the soil surface</tissue>
    </source>
</reference>
<accession>A0A0A9AZI1</accession>